<evidence type="ECO:0000313" key="3">
    <source>
        <dbReference type="Proteomes" id="UP001243330"/>
    </source>
</evidence>
<accession>A0AAD9AYC7</accession>
<reference evidence="2" key="1">
    <citation type="submission" date="2023-01" db="EMBL/GenBank/DDBJ databases">
        <title>Colletotrichum chrysophilum M932 genome sequence.</title>
        <authorList>
            <person name="Baroncelli R."/>
        </authorList>
    </citation>
    <scope>NUCLEOTIDE SEQUENCE</scope>
    <source>
        <strain evidence="2">M932</strain>
    </source>
</reference>
<organism evidence="2 3">
    <name type="scientific">Colletotrichum chrysophilum</name>
    <dbReference type="NCBI Taxonomy" id="1836956"/>
    <lineage>
        <taxon>Eukaryota</taxon>
        <taxon>Fungi</taxon>
        <taxon>Dikarya</taxon>
        <taxon>Ascomycota</taxon>
        <taxon>Pezizomycotina</taxon>
        <taxon>Sordariomycetes</taxon>
        <taxon>Hypocreomycetidae</taxon>
        <taxon>Glomerellales</taxon>
        <taxon>Glomerellaceae</taxon>
        <taxon>Colletotrichum</taxon>
        <taxon>Colletotrichum gloeosporioides species complex</taxon>
    </lineage>
</organism>
<protein>
    <submittedName>
        <fullName evidence="2">Uncharacterized protein</fullName>
    </submittedName>
</protein>
<evidence type="ECO:0000256" key="1">
    <source>
        <dbReference type="SAM" id="MobiDB-lite"/>
    </source>
</evidence>
<evidence type="ECO:0000313" key="2">
    <source>
        <dbReference type="EMBL" id="KAK1855594.1"/>
    </source>
</evidence>
<feature type="region of interest" description="Disordered" evidence="1">
    <location>
        <begin position="81"/>
        <end position="116"/>
    </location>
</feature>
<feature type="region of interest" description="Disordered" evidence="1">
    <location>
        <begin position="1"/>
        <end position="24"/>
    </location>
</feature>
<gene>
    <name evidence="2" type="ORF">CCHR01_01769</name>
</gene>
<feature type="compositionally biased region" description="Polar residues" evidence="1">
    <location>
        <begin position="89"/>
        <end position="106"/>
    </location>
</feature>
<name>A0AAD9AYC7_9PEZI</name>
<dbReference type="AlphaFoldDB" id="A0AAD9AYC7"/>
<comment type="caution">
    <text evidence="2">The sequence shown here is derived from an EMBL/GenBank/DDBJ whole genome shotgun (WGS) entry which is preliminary data.</text>
</comment>
<dbReference type="EMBL" id="JAQOWY010000019">
    <property type="protein sequence ID" value="KAK1855594.1"/>
    <property type="molecule type" value="Genomic_DNA"/>
</dbReference>
<sequence>MTSAMSTRPSARRSHLESVKDLQVGENVESGTAANCCNVPYATEEAKNTASEPDIVFPREWLDSSFVRGTKRSHPGLRFARSARRGGMTSMTSAGRSGSPQWSDHQPSAVGLQLRQ</sequence>
<keyword evidence="3" id="KW-1185">Reference proteome</keyword>
<dbReference type="Proteomes" id="UP001243330">
    <property type="component" value="Unassembled WGS sequence"/>
</dbReference>
<proteinExistence type="predicted"/>